<feature type="transmembrane region" description="Helical" evidence="6">
    <location>
        <begin position="20"/>
        <end position="41"/>
    </location>
</feature>
<evidence type="ECO:0000256" key="3">
    <source>
        <dbReference type="ARBA" id="ARBA00022692"/>
    </source>
</evidence>
<reference evidence="9 10" key="1">
    <citation type="submission" date="2023-12" db="EMBL/GenBank/DDBJ databases">
        <title>Novel species of the genus Arcicella isolated from rivers.</title>
        <authorList>
            <person name="Lu H."/>
        </authorList>
    </citation>
    <scope>NUCLEOTIDE SEQUENCE [LARGE SCALE GENOMIC DNA]</scope>
    <source>
        <strain evidence="9 10">LMG 21963</strain>
    </source>
</reference>
<evidence type="ECO:0000259" key="7">
    <source>
        <dbReference type="Pfam" id="PF02687"/>
    </source>
</evidence>
<feature type="transmembrane region" description="Helical" evidence="6">
    <location>
        <begin position="424"/>
        <end position="448"/>
    </location>
</feature>
<dbReference type="Pfam" id="PF12704">
    <property type="entry name" value="MacB_PCD"/>
    <property type="match status" value="1"/>
</dbReference>
<sequence length="789" mass="89959">MLKHHFLTIYRGFMRAKSIFFINLIGLSTALSSIILIYLWVNQQWSVDKFHYRFENIFQVMEHQDQNGKIITSGETADFLSQALVKEFPEIEYATIVTPPNFFPTFSLFSDGKPLNGIGKFADKDFFKIFSYKLVYGNSDQVLTNKSNIVISKSLAQNLYKTNENAIGKTIEWEMMGQKNLAIVSGIFDDIPLNASEKFDFIMPFDFFKDLMGIEQQKPDWDSKAPFLTYIRVKDNINIVHLDEKIGKLLLSKSANSKLRKLFIKSYSDNYLFGTYENGKQVGGRIEYVILFILIAVLILVIACINFVNLSTAQAFKKLKGTGIKRILGAKYETLIYQYLGESFTITLISIFFAVIIVEQVLPYFNEITSASVELKFGFDLIISLIILLILTTLLAGLYPAYFLSKFSPSKVLKGQFNTSVGQLWARKGLVIFQFSLSMVFVFVVLVVSKQLTYMQTKPLGYDKENVIFFEIKGKVMENSEAFISELKKIPGVIKVSGMMGNLINKMEDGRMPGTHEWQGNKIPMNNSAINYEFIELLGLKIKEGRPFSKEYTNDLNKVIYNEAAIEALKIKNPIGKIVNGKEILGVVKNFHFQSLHEPIKPYCFRLEPQSLSTIFVKIQAGTEVKTIRKLQDFYSHFNPEFAFNFEFLDRDYQEQYIGEKRVAILSAYAALMAILISCLGLFGLTTFTIQQRTKEIGIRKVLGAPVLNLWQLLSKDLVVLVIISCLIAVPIAYYFMHEWLQKYTYRTEISWWIFVVAGAGALVITLLTVSYQAIKVALVNPVKSLKTE</sequence>
<dbReference type="InterPro" id="IPR050250">
    <property type="entry name" value="Macrolide_Exporter_MacB"/>
</dbReference>
<dbReference type="Pfam" id="PF02687">
    <property type="entry name" value="FtsX"/>
    <property type="match status" value="2"/>
</dbReference>
<keyword evidence="4 6" id="KW-1133">Transmembrane helix</keyword>
<keyword evidence="2" id="KW-1003">Cell membrane</keyword>
<keyword evidence="10" id="KW-1185">Reference proteome</keyword>
<feature type="transmembrane region" description="Helical" evidence="6">
    <location>
        <begin position="663"/>
        <end position="685"/>
    </location>
</feature>
<evidence type="ECO:0000313" key="9">
    <source>
        <dbReference type="EMBL" id="MEA5258282.1"/>
    </source>
</evidence>
<evidence type="ECO:0000256" key="2">
    <source>
        <dbReference type="ARBA" id="ARBA00022475"/>
    </source>
</evidence>
<evidence type="ECO:0000313" key="10">
    <source>
        <dbReference type="Proteomes" id="UP001304671"/>
    </source>
</evidence>
<feature type="transmembrane region" description="Helical" evidence="6">
    <location>
        <begin position="288"/>
        <end position="308"/>
    </location>
</feature>
<dbReference type="PANTHER" id="PTHR30572">
    <property type="entry name" value="MEMBRANE COMPONENT OF TRANSPORTER-RELATED"/>
    <property type="match status" value="1"/>
</dbReference>
<dbReference type="InterPro" id="IPR025857">
    <property type="entry name" value="MacB_PCD"/>
</dbReference>
<dbReference type="InterPro" id="IPR003838">
    <property type="entry name" value="ABC3_permease_C"/>
</dbReference>
<protein>
    <submittedName>
        <fullName evidence="9">FtsX-like permease family protein</fullName>
    </submittedName>
</protein>
<evidence type="ECO:0000256" key="5">
    <source>
        <dbReference type="ARBA" id="ARBA00023136"/>
    </source>
</evidence>
<accession>A0ABU5QMJ9</accession>
<keyword evidence="3 6" id="KW-0812">Transmembrane</keyword>
<dbReference type="Proteomes" id="UP001304671">
    <property type="component" value="Unassembled WGS sequence"/>
</dbReference>
<evidence type="ECO:0000259" key="8">
    <source>
        <dbReference type="Pfam" id="PF12704"/>
    </source>
</evidence>
<comment type="subcellular location">
    <subcellularLocation>
        <location evidence="1">Cell membrane</location>
        <topology evidence="1">Multi-pass membrane protein</topology>
    </subcellularLocation>
</comment>
<evidence type="ECO:0000256" key="4">
    <source>
        <dbReference type="ARBA" id="ARBA00022989"/>
    </source>
</evidence>
<feature type="transmembrane region" description="Helical" evidence="6">
    <location>
        <begin position="377"/>
        <end position="404"/>
    </location>
</feature>
<feature type="domain" description="ABC3 transporter permease C-terminal" evidence="7">
    <location>
        <begin position="293"/>
        <end position="409"/>
    </location>
</feature>
<comment type="caution">
    <text evidence="9">The sequence shown here is derived from an EMBL/GenBank/DDBJ whole genome shotgun (WGS) entry which is preliminary data.</text>
</comment>
<keyword evidence="5 6" id="KW-0472">Membrane</keyword>
<name>A0ABU5QMJ9_9BACT</name>
<gene>
    <name evidence="9" type="ORF">VB264_10865</name>
</gene>
<feature type="transmembrane region" description="Helical" evidence="6">
    <location>
        <begin position="750"/>
        <end position="775"/>
    </location>
</feature>
<proteinExistence type="predicted"/>
<organism evidence="9 10">
    <name type="scientific">Arcicella aquatica</name>
    <dbReference type="NCBI Taxonomy" id="217141"/>
    <lineage>
        <taxon>Bacteria</taxon>
        <taxon>Pseudomonadati</taxon>
        <taxon>Bacteroidota</taxon>
        <taxon>Cytophagia</taxon>
        <taxon>Cytophagales</taxon>
        <taxon>Flectobacillaceae</taxon>
        <taxon>Arcicella</taxon>
    </lineage>
</organism>
<feature type="domain" description="ABC3 transporter permease C-terminal" evidence="7">
    <location>
        <begin position="670"/>
        <end position="778"/>
    </location>
</feature>
<feature type="transmembrane region" description="Helical" evidence="6">
    <location>
        <begin position="718"/>
        <end position="738"/>
    </location>
</feature>
<evidence type="ECO:0000256" key="6">
    <source>
        <dbReference type="SAM" id="Phobius"/>
    </source>
</evidence>
<dbReference type="RefSeq" id="WP_323249258.1">
    <property type="nucleotide sequence ID" value="NZ_JAYFUL010000014.1"/>
</dbReference>
<evidence type="ECO:0000256" key="1">
    <source>
        <dbReference type="ARBA" id="ARBA00004651"/>
    </source>
</evidence>
<dbReference type="EMBL" id="JAYFUL010000014">
    <property type="protein sequence ID" value="MEA5258282.1"/>
    <property type="molecule type" value="Genomic_DNA"/>
</dbReference>
<feature type="transmembrane region" description="Helical" evidence="6">
    <location>
        <begin position="344"/>
        <end position="365"/>
    </location>
</feature>
<dbReference type="PANTHER" id="PTHR30572:SF18">
    <property type="entry name" value="ABC-TYPE MACROLIDE FAMILY EXPORT SYSTEM PERMEASE COMPONENT 2"/>
    <property type="match status" value="1"/>
</dbReference>
<feature type="domain" description="MacB-like periplasmic core" evidence="8">
    <location>
        <begin position="21"/>
        <end position="246"/>
    </location>
</feature>